<feature type="domain" description="RING-type" evidence="4">
    <location>
        <begin position="137"/>
        <end position="182"/>
    </location>
</feature>
<accession>A0AAN6HBL7</accession>
<gene>
    <name evidence="5" type="ORF">LTR91_020654</name>
</gene>
<feature type="compositionally biased region" description="Basic and acidic residues" evidence="2">
    <location>
        <begin position="84"/>
        <end position="97"/>
    </location>
</feature>
<keyword evidence="1" id="KW-0863">Zinc-finger</keyword>
<evidence type="ECO:0000313" key="6">
    <source>
        <dbReference type="Proteomes" id="UP001175353"/>
    </source>
</evidence>
<evidence type="ECO:0000256" key="3">
    <source>
        <dbReference type="SAM" id="SignalP"/>
    </source>
</evidence>
<dbReference type="SUPFAM" id="SSF57850">
    <property type="entry name" value="RING/U-box"/>
    <property type="match status" value="1"/>
</dbReference>
<dbReference type="PROSITE" id="PS50089">
    <property type="entry name" value="ZF_RING_2"/>
    <property type="match status" value="1"/>
</dbReference>
<dbReference type="InterPro" id="IPR013083">
    <property type="entry name" value="Znf_RING/FYVE/PHD"/>
</dbReference>
<dbReference type="Gene3D" id="3.30.40.10">
    <property type="entry name" value="Zinc/RING finger domain, C3HC4 (zinc finger)"/>
    <property type="match status" value="1"/>
</dbReference>
<dbReference type="InterPro" id="IPR001841">
    <property type="entry name" value="Znf_RING"/>
</dbReference>
<feature type="chain" id="PRO_5042950850" description="RING-type domain-containing protein" evidence="3">
    <location>
        <begin position="25"/>
        <end position="460"/>
    </location>
</feature>
<keyword evidence="3" id="KW-0732">Signal</keyword>
<dbReference type="EMBL" id="JAUJLE010000345">
    <property type="protein sequence ID" value="KAK0959791.1"/>
    <property type="molecule type" value="Genomic_DNA"/>
</dbReference>
<feature type="region of interest" description="Disordered" evidence="2">
    <location>
        <begin position="433"/>
        <end position="460"/>
    </location>
</feature>
<feature type="region of interest" description="Disordered" evidence="2">
    <location>
        <begin position="77"/>
        <end position="102"/>
    </location>
</feature>
<dbReference type="GO" id="GO:0008270">
    <property type="term" value="F:zinc ion binding"/>
    <property type="evidence" value="ECO:0007669"/>
    <property type="project" value="UniProtKB-KW"/>
</dbReference>
<dbReference type="Proteomes" id="UP001175353">
    <property type="component" value="Unassembled WGS sequence"/>
</dbReference>
<keyword evidence="1" id="KW-0479">Metal-binding</keyword>
<proteinExistence type="predicted"/>
<comment type="caution">
    <text evidence="5">The sequence shown here is derived from an EMBL/GenBank/DDBJ whole genome shotgun (WGS) entry which is preliminary data.</text>
</comment>
<evidence type="ECO:0000256" key="1">
    <source>
        <dbReference type="PROSITE-ProRule" id="PRU00175"/>
    </source>
</evidence>
<protein>
    <recommendedName>
        <fullName evidence="4">RING-type domain-containing protein</fullName>
    </recommendedName>
</protein>
<name>A0AAN6HBL7_9PEZI</name>
<feature type="signal peptide" evidence="3">
    <location>
        <begin position="1"/>
        <end position="24"/>
    </location>
</feature>
<keyword evidence="6" id="KW-1185">Reference proteome</keyword>
<feature type="compositionally biased region" description="Low complexity" evidence="2">
    <location>
        <begin position="436"/>
        <end position="447"/>
    </location>
</feature>
<dbReference type="AlphaFoldDB" id="A0AAN6HBL7"/>
<reference evidence="5" key="1">
    <citation type="submission" date="2023-06" db="EMBL/GenBank/DDBJ databases">
        <title>Black Yeasts Isolated from many extreme environments.</title>
        <authorList>
            <person name="Coleine C."/>
            <person name="Stajich J.E."/>
            <person name="Selbmann L."/>
        </authorList>
    </citation>
    <scope>NUCLEOTIDE SEQUENCE</scope>
    <source>
        <strain evidence="5">CCFEE 5200</strain>
    </source>
</reference>
<evidence type="ECO:0000313" key="5">
    <source>
        <dbReference type="EMBL" id="KAK0959791.1"/>
    </source>
</evidence>
<organism evidence="5 6">
    <name type="scientific">Friedmanniomyces endolithicus</name>
    <dbReference type="NCBI Taxonomy" id="329885"/>
    <lineage>
        <taxon>Eukaryota</taxon>
        <taxon>Fungi</taxon>
        <taxon>Dikarya</taxon>
        <taxon>Ascomycota</taxon>
        <taxon>Pezizomycotina</taxon>
        <taxon>Dothideomycetes</taxon>
        <taxon>Dothideomycetidae</taxon>
        <taxon>Mycosphaerellales</taxon>
        <taxon>Teratosphaeriaceae</taxon>
        <taxon>Friedmanniomyces</taxon>
    </lineage>
</organism>
<evidence type="ECO:0000256" key="2">
    <source>
        <dbReference type="SAM" id="MobiDB-lite"/>
    </source>
</evidence>
<evidence type="ECO:0000259" key="4">
    <source>
        <dbReference type="PROSITE" id="PS50089"/>
    </source>
</evidence>
<sequence>MFCSLNVLAFPLPTLLQFALNAKGGQNLRKKLAYYHCYCFLSSISETTALLHLPKNECCTDLRNALPSRPTAEALYKSSTSISHTREQHISADDKTRPPSQPMNVKMATLPTRSEYLTNGITSVSGAELAKNDQTMCTICQFELTSPIRLHDETSGGRDHVYCKPCVLAWFGEKKFTCPMCRLVLFTADPPTLPRSDDERVAADVLMANVEDVDSDDEDEDEDEDEEMVLVDPDDDMEVLVQLRLAGARLQQQHVAVEESMGPVLTRRAAAFQEGTLEIARGTYRQRYVSTMRRTTYTGRLCDLGVIALTASLRDAYFSRLLNTLGVDDVTNVDPVPRRGLSMTAACHPLATIVYTVLRTAIQEARVAVGTRISVPRLEHRLRSAIAGNEWLSHLIDASERSGADGTPPGMEEYVQDLIAEVLAKLSRMGDAVPGAQQRSRAAQRAATGQGLMASMRKSP</sequence>
<keyword evidence="1" id="KW-0862">Zinc</keyword>